<keyword evidence="4 6" id="KW-1133">Transmembrane helix</keyword>
<evidence type="ECO:0000313" key="8">
    <source>
        <dbReference type="Proteomes" id="UP000593567"/>
    </source>
</evidence>
<feature type="transmembrane region" description="Helical" evidence="6">
    <location>
        <begin position="38"/>
        <end position="55"/>
    </location>
</feature>
<dbReference type="InterPro" id="IPR002549">
    <property type="entry name" value="AI-2E-like"/>
</dbReference>
<sequence>MVDHDQMLKQAIYNTGANVFVVLAGLGVVALYWVLESFFRPLIWAMLCGAFLHPFKYQVTKIIKSWLTGLKTSGTPFIFGVFKFPIDLLDSISESLINSLRRRWRVIALVIGVFLFLYVTYHHAPMDFKQLLGYAVRLYVAASGFVNFFSFKWVCALVVCYIIAVIGLWSPENKHILGYLAMPVWIITMLCLIANSGTLRLPLTGAVVLLVAMGYSDAWSNGNHSTEANNNTHSALVTYNECSALYCILYVTLI</sequence>
<evidence type="ECO:0000256" key="2">
    <source>
        <dbReference type="ARBA" id="ARBA00009773"/>
    </source>
</evidence>
<evidence type="ECO:0000256" key="6">
    <source>
        <dbReference type="SAM" id="Phobius"/>
    </source>
</evidence>
<name>A0A7J7IW16_BUGNE</name>
<dbReference type="GO" id="GO:0016020">
    <property type="term" value="C:membrane"/>
    <property type="evidence" value="ECO:0007669"/>
    <property type="project" value="UniProtKB-SubCell"/>
</dbReference>
<feature type="transmembrane region" description="Helical" evidence="6">
    <location>
        <begin position="12"/>
        <end position="32"/>
    </location>
</feature>
<comment type="subcellular location">
    <subcellularLocation>
        <location evidence="1">Membrane</location>
        <topology evidence="1">Multi-pass membrane protein</topology>
    </subcellularLocation>
</comment>
<dbReference type="OrthoDB" id="6287950at2759"/>
<evidence type="ECO:0000256" key="3">
    <source>
        <dbReference type="ARBA" id="ARBA00022692"/>
    </source>
</evidence>
<evidence type="ECO:0000256" key="1">
    <source>
        <dbReference type="ARBA" id="ARBA00004141"/>
    </source>
</evidence>
<evidence type="ECO:0000313" key="7">
    <source>
        <dbReference type="EMBL" id="KAF6017756.1"/>
    </source>
</evidence>
<accession>A0A7J7IW16</accession>
<comment type="similarity">
    <text evidence="2">Belongs to the autoinducer-2 exporter (AI-2E) (TC 2.A.86) family.</text>
</comment>
<evidence type="ECO:0000256" key="4">
    <source>
        <dbReference type="ARBA" id="ARBA00022989"/>
    </source>
</evidence>
<keyword evidence="3 6" id="KW-0812">Transmembrane</keyword>
<dbReference type="Proteomes" id="UP000593567">
    <property type="component" value="Unassembled WGS sequence"/>
</dbReference>
<gene>
    <name evidence="7" type="ORF">EB796_023957</name>
</gene>
<dbReference type="AlphaFoldDB" id="A0A7J7IW16"/>
<feature type="transmembrane region" description="Helical" evidence="6">
    <location>
        <begin position="144"/>
        <end position="169"/>
    </location>
</feature>
<comment type="caution">
    <text evidence="7">The sequence shown here is derived from an EMBL/GenBank/DDBJ whole genome shotgun (WGS) entry which is preliminary data.</text>
</comment>
<evidence type="ECO:0000256" key="5">
    <source>
        <dbReference type="ARBA" id="ARBA00023136"/>
    </source>
</evidence>
<dbReference type="PANTHER" id="PTHR21716:SF4">
    <property type="entry name" value="TRANSMEMBRANE PROTEIN 245"/>
    <property type="match status" value="1"/>
</dbReference>
<dbReference type="EMBL" id="VXIV02003364">
    <property type="protein sequence ID" value="KAF6017756.1"/>
    <property type="molecule type" value="Genomic_DNA"/>
</dbReference>
<feature type="transmembrane region" description="Helical" evidence="6">
    <location>
        <begin position="176"/>
        <end position="195"/>
    </location>
</feature>
<dbReference type="PANTHER" id="PTHR21716">
    <property type="entry name" value="TRANSMEMBRANE PROTEIN"/>
    <property type="match status" value="1"/>
</dbReference>
<keyword evidence="8" id="KW-1185">Reference proteome</keyword>
<feature type="transmembrane region" description="Helical" evidence="6">
    <location>
        <begin position="106"/>
        <end position="124"/>
    </location>
</feature>
<proteinExistence type="inferred from homology"/>
<keyword evidence="5 6" id="KW-0472">Membrane</keyword>
<protein>
    <submittedName>
        <fullName evidence="7">TMEM245</fullName>
    </submittedName>
</protein>
<reference evidence="7" key="1">
    <citation type="submission" date="2020-06" db="EMBL/GenBank/DDBJ databases">
        <title>Draft genome of Bugula neritina, a colonial animal packing powerful symbionts and potential medicines.</title>
        <authorList>
            <person name="Rayko M."/>
        </authorList>
    </citation>
    <scope>NUCLEOTIDE SEQUENCE [LARGE SCALE GENOMIC DNA]</scope>
    <source>
        <strain evidence="7">Kwan_BN1</strain>
    </source>
</reference>
<organism evidence="7 8">
    <name type="scientific">Bugula neritina</name>
    <name type="common">Brown bryozoan</name>
    <name type="synonym">Sertularia neritina</name>
    <dbReference type="NCBI Taxonomy" id="10212"/>
    <lineage>
        <taxon>Eukaryota</taxon>
        <taxon>Metazoa</taxon>
        <taxon>Spiralia</taxon>
        <taxon>Lophotrochozoa</taxon>
        <taxon>Bryozoa</taxon>
        <taxon>Gymnolaemata</taxon>
        <taxon>Cheilostomatida</taxon>
        <taxon>Flustrina</taxon>
        <taxon>Buguloidea</taxon>
        <taxon>Bugulidae</taxon>
        <taxon>Bugula</taxon>
    </lineage>
</organism>